<dbReference type="PROSITE" id="PS51257">
    <property type="entry name" value="PROKAR_LIPOPROTEIN"/>
    <property type="match status" value="1"/>
</dbReference>
<dbReference type="Pfam" id="PF13193">
    <property type="entry name" value="AMP-binding_C"/>
    <property type="match status" value="1"/>
</dbReference>
<feature type="domain" description="AMP-dependent synthetase/ligase" evidence="3">
    <location>
        <begin position="12"/>
        <end position="354"/>
    </location>
</feature>
<dbReference type="CDD" id="cd05911">
    <property type="entry name" value="Firefly_Luc_like"/>
    <property type="match status" value="1"/>
</dbReference>
<evidence type="ECO:0000259" key="4">
    <source>
        <dbReference type="Pfam" id="PF13193"/>
    </source>
</evidence>
<dbReference type="GO" id="GO:0016405">
    <property type="term" value="F:CoA-ligase activity"/>
    <property type="evidence" value="ECO:0007669"/>
    <property type="project" value="TreeGrafter"/>
</dbReference>
<dbReference type="PROSITE" id="PS00455">
    <property type="entry name" value="AMP_BINDING"/>
    <property type="match status" value="1"/>
</dbReference>
<reference evidence="5 6" key="1">
    <citation type="journal article" name="Sci. Rep.">
        <title>Telomere-to-telomere assembled and centromere annotated genomes of the two main subspecies of the button mushroom Agaricus bisporus reveal especially polymorphic chromosome ends.</title>
        <authorList>
            <person name="Sonnenberg A.S.M."/>
            <person name="Sedaghat-Telgerd N."/>
            <person name="Lavrijssen B."/>
            <person name="Ohm R.A."/>
            <person name="Hendrickx P.M."/>
            <person name="Scholtmeijer K."/>
            <person name="Baars J.J.P."/>
            <person name="van Peer A."/>
        </authorList>
    </citation>
    <scope>NUCLEOTIDE SEQUENCE [LARGE SCALE GENOMIC DNA]</scope>
    <source>
        <strain evidence="5 6">H119_p4</strain>
    </source>
</reference>
<evidence type="ECO:0000256" key="2">
    <source>
        <dbReference type="ARBA" id="ARBA00022598"/>
    </source>
</evidence>
<dbReference type="InterPro" id="IPR000873">
    <property type="entry name" value="AMP-dep_synth/lig_dom"/>
</dbReference>
<dbReference type="Proteomes" id="UP000629468">
    <property type="component" value="Unassembled WGS sequence"/>
</dbReference>
<dbReference type="InterPro" id="IPR045851">
    <property type="entry name" value="AMP-bd_C_sf"/>
</dbReference>
<evidence type="ECO:0000313" key="5">
    <source>
        <dbReference type="EMBL" id="KAF7775630.1"/>
    </source>
</evidence>
<dbReference type="EMBL" id="JABXXO010000006">
    <property type="protein sequence ID" value="KAF7775630.1"/>
    <property type="molecule type" value="Genomic_DNA"/>
</dbReference>
<dbReference type="PANTHER" id="PTHR24096:SF149">
    <property type="entry name" value="AMP-BINDING DOMAIN-CONTAINING PROTEIN-RELATED"/>
    <property type="match status" value="1"/>
</dbReference>
<accession>A0A8H7F2Q4</accession>
<dbReference type="InterPro" id="IPR020845">
    <property type="entry name" value="AMP-binding_CS"/>
</dbReference>
<evidence type="ECO:0000256" key="1">
    <source>
        <dbReference type="ARBA" id="ARBA00006432"/>
    </source>
</evidence>
<gene>
    <name evidence="5" type="ORF">Agabi119p4_4023</name>
</gene>
<keyword evidence="2" id="KW-0436">Ligase</keyword>
<dbReference type="Gene3D" id="2.30.38.10">
    <property type="entry name" value="Luciferase, Domain 3"/>
    <property type="match status" value="1"/>
</dbReference>
<dbReference type="SUPFAM" id="SSF56801">
    <property type="entry name" value="Acetyl-CoA synthetase-like"/>
    <property type="match status" value="1"/>
</dbReference>
<evidence type="ECO:0008006" key="7">
    <source>
        <dbReference type="Google" id="ProtNLM"/>
    </source>
</evidence>
<dbReference type="PANTHER" id="PTHR24096">
    <property type="entry name" value="LONG-CHAIN-FATTY-ACID--COA LIGASE"/>
    <property type="match status" value="1"/>
</dbReference>
<evidence type="ECO:0000259" key="3">
    <source>
        <dbReference type="Pfam" id="PF00501"/>
    </source>
</evidence>
<dbReference type="Pfam" id="PF00501">
    <property type="entry name" value="AMP-binding"/>
    <property type="match status" value="1"/>
</dbReference>
<evidence type="ECO:0000313" key="6">
    <source>
        <dbReference type="Proteomes" id="UP000629468"/>
    </source>
</evidence>
<comment type="caution">
    <text evidence="5">The sequence shown here is derived from an EMBL/GenBank/DDBJ whole genome shotgun (WGS) entry which is preliminary data.</text>
</comment>
<dbReference type="AlphaFoldDB" id="A0A8H7F2Q4"/>
<protein>
    <recommendedName>
        <fullName evidence="7">AMP-dependent synthetase/ligase domain-containing protein</fullName>
    </recommendedName>
</protein>
<sequence>MNGSSKTSSPLARGDTVMIFSPNTMSWPTVVFGCLAAGLKMTFASSALTPRELSWQWLDSKACVVFVYPDLVQVVKDMFKLVNVSEKEADRRIWIMDKLWDENLPKGDYATEQWLGQLLHKGELSAEEKFDGDRADETAYICYSSGTTGRPKGVETTHKNVCTVMGMVKRMWEPVESDRDVHLGMMPFYHIFGLIMHLNVPFMGGQPVVCMFQGFDAESFCRNVERFKVTLLMLAPPIILTLSLYPKLDHYRMTSLKAIASAAAPLSLVVAERLLERLANQGVDVKLIQGCGSTETTCPTHMVPFPDHKRKFGSVGQLLPNLEMRLVDDDENDVEDGRAGEMWVRGPTIMRGYLNNPAANAADFASGRWYKTGDIMRRDGDGYYYVVDRKKEMIKYKGYQVAPAELEDVLLENNQITDVGVIGIIDGYDKNELPRAYVVPTDLSILESPGKKAMFEKSVEAWIRGQVAYYKYLRGGVVAVPAIPKSASGKILRKDLREWAKATLKAAPRVLSARL</sequence>
<name>A0A8H7F2Q4_AGABI</name>
<feature type="domain" description="AMP-binding enzyme C-terminal" evidence="4">
    <location>
        <begin position="405"/>
        <end position="490"/>
    </location>
</feature>
<dbReference type="InterPro" id="IPR025110">
    <property type="entry name" value="AMP-bd_C"/>
</dbReference>
<proteinExistence type="inferred from homology"/>
<comment type="similarity">
    <text evidence="1">Belongs to the ATP-dependent AMP-binding enzyme family.</text>
</comment>
<dbReference type="Gene3D" id="3.40.50.980">
    <property type="match status" value="2"/>
</dbReference>
<dbReference type="Gene3D" id="3.30.300.30">
    <property type="match status" value="1"/>
</dbReference>
<organism evidence="5 6">
    <name type="scientific">Agaricus bisporus var. burnettii</name>
    <dbReference type="NCBI Taxonomy" id="192524"/>
    <lineage>
        <taxon>Eukaryota</taxon>
        <taxon>Fungi</taxon>
        <taxon>Dikarya</taxon>
        <taxon>Basidiomycota</taxon>
        <taxon>Agaricomycotina</taxon>
        <taxon>Agaricomycetes</taxon>
        <taxon>Agaricomycetidae</taxon>
        <taxon>Agaricales</taxon>
        <taxon>Agaricineae</taxon>
        <taxon>Agaricaceae</taxon>
        <taxon>Agaricus</taxon>
    </lineage>
</organism>